<evidence type="ECO:0000256" key="5">
    <source>
        <dbReference type="ARBA" id="ARBA00023004"/>
    </source>
</evidence>
<dbReference type="Gene3D" id="3.30.413.10">
    <property type="entry name" value="Sulfite Reductase Hemoprotein, domain 1"/>
    <property type="match status" value="2"/>
</dbReference>
<dbReference type="InterPro" id="IPR036136">
    <property type="entry name" value="Nit/Sulf_reduc_fer-like_dom_sf"/>
</dbReference>
<dbReference type="InterPro" id="IPR006066">
    <property type="entry name" value="NO2/SO3_Rdtase_FeS/sirohaem_BS"/>
</dbReference>
<feature type="domain" description="Nitrite/sulphite reductase 4Fe-4S" evidence="7">
    <location>
        <begin position="159"/>
        <end position="315"/>
    </location>
</feature>
<dbReference type="GO" id="GO:0051539">
    <property type="term" value="F:4 iron, 4 sulfur cluster binding"/>
    <property type="evidence" value="ECO:0007669"/>
    <property type="project" value="UniProtKB-KW"/>
</dbReference>
<evidence type="ECO:0000259" key="8">
    <source>
        <dbReference type="Pfam" id="PF03460"/>
    </source>
</evidence>
<gene>
    <name evidence="9" type="ORF">MiSe_13180</name>
</gene>
<keyword evidence="6" id="KW-0411">Iron-sulfur</keyword>
<proteinExistence type="predicted"/>
<dbReference type="GO" id="GO:0046872">
    <property type="term" value="F:metal ion binding"/>
    <property type="evidence" value="ECO:0007669"/>
    <property type="project" value="UniProtKB-KW"/>
</dbReference>
<dbReference type="GO" id="GO:0016491">
    <property type="term" value="F:oxidoreductase activity"/>
    <property type="evidence" value="ECO:0007669"/>
    <property type="project" value="UniProtKB-KW"/>
</dbReference>
<keyword evidence="4" id="KW-0560">Oxidoreductase</keyword>
<dbReference type="PANTHER" id="PTHR32439:SF9">
    <property type="entry name" value="BLR3264 PROTEIN"/>
    <property type="match status" value="1"/>
</dbReference>
<evidence type="ECO:0000313" key="9">
    <source>
        <dbReference type="EMBL" id="GET36567.1"/>
    </source>
</evidence>
<dbReference type="Gene3D" id="3.90.480.10">
    <property type="entry name" value="Sulfite Reductase Hemoprotein,Domain 2"/>
    <property type="match status" value="1"/>
</dbReference>
<keyword evidence="10" id="KW-1185">Reference proteome</keyword>
<dbReference type="SUPFAM" id="SSF55124">
    <property type="entry name" value="Nitrite/Sulfite reductase N-terminal domain-like"/>
    <property type="match status" value="2"/>
</dbReference>
<keyword evidence="3" id="KW-0479">Metal-binding</keyword>
<evidence type="ECO:0000256" key="3">
    <source>
        <dbReference type="ARBA" id="ARBA00022723"/>
    </source>
</evidence>
<dbReference type="PANTHER" id="PTHR32439">
    <property type="entry name" value="FERREDOXIN--NITRITE REDUCTASE, CHLOROPLASTIC"/>
    <property type="match status" value="1"/>
</dbReference>
<evidence type="ECO:0000259" key="7">
    <source>
        <dbReference type="Pfam" id="PF01077"/>
    </source>
</evidence>
<dbReference type="InterPro" id="IPR045854">
    <property type="entry name" value="NO2/SO3_Rdtase_4Fe4S_sf"/>
</dbReference>
<comment type="caution">
    <text evidence="9">The sequence shown here is derived from an EMBL/GenBank/DDBJ whole genome shotgun (WGS) entry which is preliminary data.</text>
</comment>
<feature type="domain" description="Nitrite/Sulfite reductase ferredoxin-like" evidence="8">
    <location>
        <begin position="93"/>
        <end position="151"/>
    </location>
</feature>
<dbReference type="Proteomes" id="UP001050975">
    <property type="component" value="Unassembled WGS sequence"/>
</dbReference>
<feature type="domain" description="Nitrite/Sulfite reductase ferredoxin-like" evidence="8">
    <location>
        <begin position="367"/>
        <end position="433"/>
    </location>
</feature>
<keyword evidence="5" id="KW-0408">Iron</keyword>
<dbReference type="Pfam" id="PF03460">
    <property type="entry name" value="NIR_SIR_ferr"/>
    <property type="match status" value="2"/>
</dbReference>
<evidence type="ECO:0000256" key="2">
    <source>
        <dbReference type="ARBA" id="ARBA00022617"/>
    </source>
</evidence>
<dbReference type="SUPFAM" id="SSF56014">
    <property type="entry name" value="Nitrite and sulphite reductase 4Fe-4S domain-like"/>
    <property type="match status" value="2"/>
</dbReference>
<name>A0AAV3XB30_9CYAN</name>
<evidence type="ECO:0000256" key="6">
    <source>
        <dbReference type="ARBA" id="ARBA00023014"/>
    </source>
</evidence>
<keyword evidence="2" id="KW-0349">Heme</keyword>
<dbReference type="InterPro" id="IPR005117">
    <property type="entry name" value="NiRdtase/SiRdtase_haem-b_fer"/>
</dbReference>
<dbReference type="InterPro" id="IPR006067">
    <property type="entry name" value="NO2/SO3_Rdtase_4Fe4S_dom"/>
</dbReference>
<dbReference type="RefSeq" id="WP_226576377.1">
    <property type="nucleotide sequence ID" value="NZ_BLAY01000014.1"/>
</dbReference>
<evidence type="ECO:0000256" key="4">
    <source>
        <dbReference type="ARBA" id="ARBA00023002"/>
    </source>
</evidence>
<dbReference type="PROSITE" id="PS00365">
    <property type="entry name" value="NIR_SIR"/>
    <property type="match status" value="1"/>
</dbReference>
<dbReference type="AlphaFoldDB" id="A0AAV3XB30"/>
<reference evidence="9" key="1">
    <citation type="submission" date="2019-10" db="EMBL/GenBank/DDBJ databases">
        <title>Draft genome sequece of Microseira wollei NIES-4236.</title>
        <authorList>
            <person name="Yamaguchi H."/>
            <person name="Suzuki S."/>
            <person name="Kawachi M."/>
        </authorList>
    </citation>
    <scope>NUCLEOTIDE SEQUENCE</scope>
    <source>
        <strain evidence="9">NIES-4236</strain>
    </source>
</reference>
<dbReference type="GO" id="GO:0020037">
    <property type="term" value="F:heme binding"/>
    <property type="evidence" value="ECO:0007669"/>
    <property type="project" value="InterPro"/>
</dbReference>
<accession>A0AAV3XB30</accession>
<protein>
    <submittedName>
        <fullName evidence="9">Sulfite reductase</fullName>
    </submittedName>
</protein>
<evidence type="ECO:0000256" key="1">
    <source>
        <dbReference type="ARBA" id="ARBA00022485"/>
    </source>
</evidence>
<organism evidence="9 10">
    <name type="scientific">Microseira wollei NIES-4236</name>
    <dbReference type="NCBI Taxonomy" id="2530354"/>
    <lineage>
        <taxon>Bacteria</taxon>
        <taxon>Bacillati</taxon>
        <taxon>Cyanobacteriota</taxon>
        <taxon>Cyanophyceae</taxon>
        <taxon>Oscillatoriophycideae</taxon>
        <taxon>Aerosakkonematales</taxon>
        <taxon>Aerosakkonemataceae</taxon>
        <taxon>Microseira</taxon>
    </lineage>
</organism>
<dbReference type="PRINTS" id="PR00397">
    <property type="entry name" value="SIROHAEM"/>
</dbReference>
<dbReference type="InterPro" id="IPR051329">
    <property type="entry name" value="NIR_SIR_4Fe-4S"/>
</dbReference>
<sequence length="780" mass="87471">MTNQQNLTWKAALADKIPPQMAEEIDTFENQMTLRCQGKLDEKVFAELRLRRGAYGQRYDNGFRYDGEKTQEIAFPHKALTKGPETKWEAPGMQRIKIPYGGMTAEQMEVLADVAEEYSDSILHVTTRQDFQLHFISIEDTPDMHRRLAAVGITTREACGNSVRNVTACPLAGVCHDEAFDVSGYADGMTRYFLGHRDVQDFGRKFKIAFSGCSQHPCGLTYMHDMGLIATTKVIDGVEKQGFEMYVGGGLGAVPHLAKLLDEFVPTEELLPLSQAVARVYARLGEKKNRNKARIKFLVSKLGIEEFRRLVKEERAALDHDPKWTEFLQTLSKFAESGLPQPVSAGQSIDLGADAEALEEWKSTNLYQQRQPGFVCVAIALPLGDLTSQQMRGLADITRRFTRDTIRTTVEQNILLRWIHEADLPALYLALKAINLHAAGAHSIVDITACPGTDTCKLGISSSRGLAGELRDRLAVKGWQYDTSLKDIRIKISGCFNSCGQHMVAEIGFYGANRLIDRHRVPHFHLVLGGEWDNNAIQYGQSLGVIPSKRVPDVVEFLVDLYLRERQNGEKFSQFVNRIGKKEIKDRIQPFTEVPLYAVDKSFYVDWGDAREYTIGDIGIGECAGEVVSLTDFGVAAAESIYFDATLLLEGNSTNGNVKQAADKALEAMLNAAQALVKVQNVDIPNNPEAIVKEFRKYFYDTELFFDPFARGKFASYLFNAYEHRNDDTNLDRAKQLIEEARLFIEAAHECNTRMVQAGITNPGSFKKWLMEREMQLANG</sequence>
<keyword evidence="1" id="KW-0004">4Fe-4S</keyword>
<evidence type="ECO:0000313" key="10">
    <source>
        <dbReference type="Proteomes" id="UP001050975"/>
    </source>
</evidence>
<feature type="domain" description="Nitrite/sulphite reductase 4Fe-4S" evidence="7">
    <location>
        <begin position="443"/>
        <end position="588"/>
    </location>
</feature>
<dbReference type="EMBL" id="BLAY01000014">
    <property type="protein sequence ID" value="GET36567.1"/>
    <property type="molecule type" value="Genomic_DNA"/>
</dbReference>
<dbReference type="Pfam" id="PF01077">
    <property type="entry name" value="NIR_SIR"/>
    <property type="match status" value="2"/>
</dbReference>